<evidence type="ECO:0000313" key="7">
    <source>
        <dbReference type="EMBL" id="QPJ66120.1"/>
    </source>
</evidence>
<comment type="subcellular location">
    <subcellularLocation>
        <location evidence="1">Membrane</location>
        <topology evidence="1">Multi-pass membrane protein</topology>
    </subcellularLocation>
</comment>
<dbReference type="Proteomes" id="UP000594464">
    <property type="component" value="Chromosome"/>
</dbReference>
<dbReference type="GO" id="GO:0016020">
    <property type="term" value="C:membrane"/>
    <property type="evidence" value="ECO:0007669"/>
    <property type="project" value="UniProtKB-SubCell"/>
</dbReference>
<name>A0A7T0G471_9BACT</name>
<feature type="transmembrane region" description="Helical" evidence="6">
    <location>
        <begin position="228"/>
        <end position="253"/>
    </location>
</feature>
<dbReference type="Gene3D" id="1.20.1250.20">
    <property type="entry name" value="MFS general substrate transporter like domains"/>
    <property type="match status" value="1"/>
</dbReference>
<evidence type="ECO:0000256" key="6">
    <source>
        <dbReference type="SAM" id="Phobius"/>
    </source>
</evidence>
<evidence type="ECO:0000256" key="3">
    <source>
        <dbReference type="ARBA" id="ARBA00022692"/>
    </source>
</evidence>
<dbReference type="EMBL" id="CP048620">
    <property type="protein sequence ID" value="QPJ66120.1"/>
    <property type="molecule type" value="Genomic_DNA"/>
</dbReference>
<dbReference type="PANTHER" id="PTHR12778">
    <property type="entry name" value="SOLUTE CARRIER FAMILY 33 ACETYL-COA TRANSPORTER -RELATED"/>
    <property type="match status" value="1"/>
</dbReference>
<feature type="transmembrane region" description="Helical" evidence="6">
    <location>
        <begin position="86"/>
        <end position="106"/>
    </location>
</feature>
<feature type="transmembrane region" description="Helical" evidence="6">
    <location>
        <begin position="294"/>
        <end position="313"/>
    </location>
</feature>
<feature type="transmembrane region" description="Helical" evidence="6">
    <location>
        <begin position="176"/>
        <end position="196"/>
    </location>
</feature>
<dbReference type="NCBIfam" id="TIGR00901">
    <property type="entry name" value="2A0125"/>
    <property type="match status" value="1"/>
</dbReference>
<dbReference type="InterPro" id="IPR011701">
    <property type="entry name" value="MFS"/>
</dbReference>
<dbReference type="InterPro" id="IPR036259">
    <property type="entry name" value="MFS_trans_sf"/>
</dbReference>
<feature type="transmembrane region" description="Helical" evidence="6">
    <location>
        <begin position="112"/>
        <end position="135"/>
    </location>
</feature>
<gene>
    <name evidence="7" type="ORF">G3M78_12235</name>
</gene>
<evidence type="ECO:0000256" key="4">
    <source>
        <dbReference type="ARBA" id="ARBA00022989"/>
    </source>
</evidence>
<dbReference type="GO" id="GO:0022857">
    <property type="term" value="F:transmembrane transporter activity"/>
    <property type="evidence" value="ECO:0007669"/>
    <property type="project" value="InterPro"/>
</dbReference>
<feature type="transmembrane region" description="Helical" evidence="6">
    <location>
        <begin position="352"/>
        <end position="371"/>
    </location>
</feature>
<dbReference type="SUPFAM" id="SSF103473">
    <property type="entry name" value="MFS general substrate transporter"/>
    <property type="match status" value="1"/>
</dbReference>
<dbReference type="AlphaFoldDB" id="A0A7T0G471"/>
<feature type="transmembrane region" description="Helical" evidence="6">
    <location>
        <begin position="265"/>
        <end position="287"/>
    </location>
</feature>
<evidence type="ECO:0000256" key="2">
    <source>
        <dbReference type="ARBA" id="ARBA00022448"/>
    </source>
</evidence>
<dbReference type="FunFam" id="1.20.1250.20:FF:000072">
    <property type="entry name" value="Muropeptide transporter AmpG"/>
    <property type="match status" value="1"/>
</dbReference>
<feature type="transmembrane region" description="Helical" evidence="6">
    <location>
        <begin position="147"/>
        <end position="170"/>
    </location>
</feature>
<keyword evidence="2" id="KW-0813">Transport</keyword>
<protein>
    <submittedName>
        <fullName evidence="7">MFS transporter</fullName>
    </submittedName>
</protein>
<feature type="transmembrane region" description="Helical" evidence="6">
    <location>
        <begin position="55"/>
        <end position="74"/>
    </location>
</feature>
<evidence type="ECO:0000313" key="8">
    <source>
        <dbReference type="Proteomes" id="UP000594464"/>
    </source>
</evidence>
<keyword evidence="5 6" id="KW-0472">Membrane</keyword>
<organism evidence="7 8">
    <name type="scientific">Candidatus Nitrohelix vancouverensis</name>
    <dbReference type="NCBI Taxonomy" id="2705534"/>
    <lineage>
        <taxon>Bacteria</taxon>
        <taxon>Pseudomonadati</taxon>
        <taxon>Nitrospinota/Tectimicrobiota group</taxon>
        <taxon>Nitrospinota</taxon>
        <taxon>Nitrospinia</taxon>
        <taxon>Nitrospinales</taxon>
        <taxon>Nitrospinaceae</taxon>
        <taxon>Candidatus Nitrohelix</taxon>
    </lineage>
</organism>
<evidence type="ECO:0000256" key="1">
    <source>
        <dbReference type="ARBA" id="ARBA00004141"/>
    </source>
</evidence>
<accession>A0A7T0G471</accession>
<proteinExistence type="predicted"/>
<feature type="transmembrane region" description="Helical" evidence="6">
    <location>
        <begin position="21"/>
        <end position="43"/>
    </location>
</feature>
<dbReference type="CDD" id="cd17486">
    <property type="entry name" value="MFS_AmpG_like"/>
    <property type="match status" value="1"/>
</dbReference>
<dbReference type="PANTHER" id="PTHR12778:SF10">
    <property type="entry name" value="MAJOR FACILITATOR SUPERFAMILY DOMAIN-CONTAINING PROTEIN 3"/>
    <property type="match status" value="1"/>
</dbReference>
<sequence>MLSQRFADIFRELANRRIGATLVLGFASGLPLALTGGTLQAWMTVEGVDLKTIGIFTLVGLPYTVKFLWAPFMDRFVPPLLGRRRGWMLMCQLALIVMILASSLGSPSETPWLMGGLALMIAFCSASHDIVADAYRTDVLLAPERGMGAAVFVSGYRLAMLVSGAGALVASEFVGWQAAYMGIAALMGLGVLASFLGPEPQDKVDPPESLQEAVIGPLKDFFSRNGAWLFLILIILYKLGDAFAGSLTTAFLIRGPGFSVGEVGAFNKGFGLAATLVGALFGGALMARLGLYGSLMLFGVLQAVSNLTFMALAEAGKNYYLLFFAVGFENIAGGMGTAAFVALLMALCHARYTAAQFALLSALAALGRVYVGPTSGFLAESYGWVWFFLFTFIIALPGLILLQRMKSKIIALDGVDAEAKAISD</sequence>
<feature type="transmembrane region" description="Helical" evidence="6">
    <location>
        <begin position="383"/>
        <end position="402"/>
    </location>
</feature>
<dbReference type="Pfam" id="PF07690">
    <property type="entry name" value="MFS_1"/>
    <property type="match status" value="1"/>
</dbReference>
<keyword evidence="4 6" id="KW-1133">Transmembrane helix</keyword>
<dbReference type="InterPro" id="IPR004752">
    <property type="entry name" value="AmpG_permease/AT-1"/>
</dbReference>
<dbReference type="KEGG" id="nva:G3M78_12235"/>
<reference evidence="8" key="1">
    <citation type="submission" date="2020-02" db="EMBL/GenBank/DDBJ databases">
        <title>Genomic and physiological characterization of two novel Nitrospinaceae genera.</title>
        <authorList>
            <person name="Mueller A.J."/>
            <person name="Jung M.-Y."/>
            <person name="Strachan C.R."/>
            <person name="Herbold C.W."/>
            <person name="Kirkegaard R.H."/>
            <person name="Daims H."/>
        </authorList>
    </citation>
    <scope>NUCLEOTIDE SEQUENCE [LARGE SCALE GENOMIC DNA]</scope>
</reference>
<evidence type="ECO:0000256" key="5">
    <source>
        <dbReference type="ARBA" id="ARBA00023136"/>
    </source>
</evidence>
<feature type="transmembrane region" description="Helical" evidence="6">
    <location>
        <begin position="319"/>
        <end position="345"/>
    </location>
</feature>
<keyword evidence="3 6" id="KW-0812">Transmembrane</keyword>